<dbReference type="Proteomes" id="UP000032141">
    <property type="component" value="Chromosome C6"/>
</dbReference>
<dbReference type="AlphaFoldDB" id="A0A0D3CTQ9"/>
<evidence type="ECO:0000256" key="1">
    <source>
        <dbReference type="ARBA" id="ARBA00005771"/>
    </source>
</evidence>
<dbReference type="InterPro" id="IPR027417">
    <property type="entry name" value="P-loop_NTPase"/>
</dbReference>
<keyword evidence="6" id="KW-1185">Reference proteome</keyword>
<evidence type="ECO:0000313" key="6">
    <source>
        <dbReference type="Proteomes" id="UP000032141"/>
    </source>
</evidence>
<name>A0A0D3CTQ9_BRAOL</name>
<protein>
    <recommendedName>
        <fullName evidence="3">Sulfotransferase</fullName>
        <ecNumber evidence="3">2.8.2.-</ecNumber>
    </recommendedName>
</protein>
<reference evidence="5" key="2">
    <citation type="submission" date="2015-03" db="UniProtKB">
        <authorList>
            <consortium name="EnsemblPlants"/>
        </authorList>
    </citation>
    <scope>IDENTIFICATION</scope>
</reference>
<comment type="similarity">
    <text evidence="1 3">Belongs to the sulfotransferase 1 family.</text>
</comment>
<sequence length="313" mass="35919">MGDDDNIRTEIRSLISSLPSDADFQGAKIYNYQGCWYRNFALQAVIDFQRNFKPTDTDIILASYPKSGTTWAKALTVALLERSVGGSCNNHPLASGSPHMLVPFFELDLYRKSPEPDLTKFPSSPRVFSTHMPLHTLRQPLMNAPCKIVYMCRNVKDVLVSRWHFYAKMAKKEVERSDLESMVESFCRGVHYFGPFWDSVLSYWRGSLEDPEHVLFMKYEDLKAEPCAQVMRLAEFLGCPFSQEEKRGGSVEKILELCSFGNLSSFDVNQTGTHNIFFRKGEVDDWKNHLTTEMQKKIDMVIQEKFQGSGLEF</sequence>
<reference evidence="5 6" key="1">
    <citation type="journal article" date="2014" name="Genome Biol.">
        <title>Transcriptome and methylome profiling reveals relics of genome dominance in the mesopolyploid Brassica oleracea.</title>
        <authorList>
            <person name="Parkin I.A."/>
            <person name="Koh C."/>
            <person name="Tang H."/>
            <person name="Robinson S.J."/>
            <person name="Kagale S."/>
            <person name="Clarke W.E."/>
            <person name="Town C.D."/>
            <person name="Nixon J."/>
            <person name="Krishnakumar V."/>
            <person name="Bidwell S.L."/>
            <person name="Denoeud F."/>
            <person name="Belcram H."/>
            <person name="Links M.G."/>
            <person name="Just J."/>
            <person name="Clarke C."/>
            <person name="Bender T."/>
            <person name="Huebert T."/>
            <person name="Mason A.S."/>
            <person name="Pires J.C."/>
            <person name="Barker G."/>
            <person name="Moore J."/>
            <person name="Walley P.G."/>
            <person name="Manoli S."/>
            <person name="Batley J."/>
            <person name="Edwards D."/>
            <person name="Nelson M.N."/>
            <person name="Wang X."/>
            <person name="Paterson A.H."/>
            <person name="King G."/>
            <person name="Bancroft I."/>
            <person name="Chalhoub B."/>
            <person name="Sharpe A.G."/>
        </authorList>
    </citation>
    <scope>NUCLEOTIDE SEQUENCE</scope>
    <source>
        <strain evidence="5 6">cv. TO1000</strain>
    </source>
</reference>
<evidence type="ECO:0000313" key="5">
    <source>
        <dbReference type="EnsemblPlants" id="Bo6g067810.1"/>
    </source>
</evidence>
<dbReference type="SUPFAM" id="SSF52540">
    <property type="entry name" value="P-loop containing nucleoside triphosphate hydrolases"/>
    <property type="match status" value="1"/>
</dbReference>
<dbReference type="Gramene" id="Bo6g067810.1">
    <property type="protein sequence ID" value="Bo6g067810.1"/>
    <property type="gene ID" value="Bo6g067810"/>
</dbReference>
<dbReference type="GeneID" id="106298642"/>
<dbReference type="OrthoDB" id="205623at2759"/>
<evidence type="ECO:0000256" key="3">
    <source>
        <dbReference type="RuleBase" id="RU361155"/>
    </source>
</evidence>
<dbReference type="EnsemblPlants" id="Bo6g067810.1">
    <property type="protein sequence ID" value="Bo6g067810.1"/>
    <property type="gene ID" value="Bo6g067810"/>
</dbReference>
<keyword evidence="2 3" id="KW-0808">Transferase</keyword>
<evidence type="ECO:0000259" key="4">
    <source>
        <dbReference type="Pfam" id="PF00685"/>
    </source>
</evidence>
<dbReference type="HOGENOM" id="CLU_027239_0_3_1"/>
<dbReference type="OMA" id="NAPCKIV"/>
<evidence type="ECO:0000256" key="2">
    <source>
        <dbReference type="ARBA" id="ARBA00022679"/>
    </source>
</evidence>
<proteinExistence type="inferred from homology"/>
<feature type="domain" description="Sulfotransferase" evidence="4">
    <location>
        <begin position="56"/>
        <end position="310"/>
    </location>
</feature>
<organism evidence="5 6">
    <name type="scientific">Brassica oleracea var. oleracea</name>
    <dbReference type="NCBI Taxonomy" id="109376"/>
    <lineage>
        <taxon>Eukaryota</taxon>
        <taxon>Viridiplantae</taxon>
        <taxon>Streptophyta</taxon>
        <taxon>Embryophyta</taxon>
        <taxon>Tracheophyta</taxon>
        <taxon>Spermatophyta</taxon>
        <taxon>Magnoliopsida</taxon>
        <taxon>eudicotyledons</taxon>
        <taxon>Gunneridae</taxon>
        <taxon>Pentapetalae</taxon>
        <taxon>rosids</taxon>
        <taxon>malvids</taxon>
        <taxon>Brassicales</taxon>
        <taxon>Brassicaceae</taxon>
        <taxon>Brassiceae</taxon>
        <taxon>Brassica</taxon>
    </lineage>
</organism>
<dbReference type="Pfam" id="PF00685">
    <property type="entry name" value="Sulfotransfer_1"/>
    <property type="match status" value="1"/>
</dbReference>
<dbReference type="PANTHER" id="PTHR11783">
    <property type="entry name" value="SULFOTRANSFERASE SULT"/>
    <property type="match status" value="1"/>
</dbReference>
<dbReference type="Gene3D" id="3.40.50.300">
    <property type="entry name" value="P-loop containing nucleotide triphosphate hydrolases"/>
    <property type="match status" value="1"/>
</dbReference>
<dbReference type="RefSeq" id="XP_013590229.1">
    <property type="nucleotide sequence ID" value="XM_013734775.1"/>
</dbReference>
<dbReference type="InterPro" id="IPR000863">
    <property type="entry name" value="Sulfotransferase_dom"/>
</dbReference>
<dbReference type="eggNOG" id="KOG1584">
    <property type="taxonomic scope" value="Eukaryota"/>
</dbReference>
<accession>A0A0D3CTQ9</accession>
<dbReference type="GO" id="GO:0008146">
    <property type="term" value="F:sulfotransferase activity"/>
    <property type="evidence" value="ECO:0007669"/>
    <property type="project" value="InterPro"/>
</dbReference>
<dbReference type="EC" id="2.8.2.-" evidence="3"/>
<dbReference type="KEGG" id="boe:106298642"/>